<dbReference type="InterPro" id="IPR052587">
    <property type="entry name" value="TELO2-interacting_protein_1"/>
</dbReference>
<dbReference type="Proteomes" id="UP000765509">
    <property type="component" value="Unassembled WGS sequence"/>
</dbReference>
<organism evidence="2 3">
    <name type="scientific">Austropuccinia psidii MF-1</name>
    <dbReference type="NCBI Taxonomy" id="1389203"/>
    <lineage>
        <taxon>Eukaryota</taxon>
        <taxon>Fungi</taxon>
        <taxon>Dikarya</taxon>
        <taxon>Basidiomycota</taxon>
        <taxon>Pucciniomycotina</taxon>
        <taxon>Pucciniomycetes</taxon>
        <taxon>Pucciniales</taxon>
        <taxon>Sphaerophragmiaceae</taxon>
        <taxon>Austropuccinia</taxon>
    </lineage>
</organism>
<evidence type="ECO:0000313" key="3">
    <source>
        <dbReference type="Proteomes" id="UP000765509"/>
    </source>
</evidence>
<comment type="caution">
    <text evidence="2">The sequence shown here is derived from an EMBL/GenBank/DDBJ whole genome shotgun (WGS) entry which is preliminary data.</text>
</comment>
<accession>A0A9Q3B8Q7</accession>
<dbReference type="InterPro" id="IPR016024">
    <property type="entry name" value="ARM-type_fold"/>
</dbReference>
<dbReference type="PANTHER" id="PTHR18460:SF3">
    <property type="entry name" value="TELO2-INTERACTING PROTEIN 1 HOMOLOG"/>
    <property type="match status" value="1"/>
</dbReference>
<dbReference type="InterPro" id="IPR049362">
    <property type="entry name" value="TTI1_rpt"/>
</dbReference>
<dbReference type="Pfam" id="PF24181">
    <property type="entry name" value="TPR_TTI1_C"/>
    <property type="match status" value="1"/>
</dbReference>
<name>A0A9Q3B8Q7_9BASI</name>
<reference evidence="2" key="1">
    <citation type="submission" date="2021-03" db="EMBL/GenBank/DDBJ databases">
        <title>Draft genome sequence of rust myrtle Austropuccinia psidii MF-1, a brazilian biotype.</title>
        <authorList>
            <person name="Quecine M.C."/>
            <person name="Pachon D.M.R."/>
            <person name="Bonatelli M.L."/>
            <person name="Correr F.H."/>
            <person name="Franceschini L.M."/>
            <person name="Leite T.F."/>
            <person name="Margarido G.R.A."/>
            <person name="Almeida C.A."/>
            <person name="Ferrarezi J.A."/>
            <person name="Labate C.A."/>
        </authorList>
    </citation>
    <scope>NUCLEOTIDE SEQUENCE</scope>
    <source>
        <strain evidence="2">MF-1</strain>
    </source>
</reference>
<dbReference type="PANTHER" id="PTHR18460">
    <property type="entry name" value="TEL2 INTERACTING PROTEIN 1 TTI1 FAMILY MEMBER"/>
    <property type="match status" value="1"/>
</dbReference>
<gene>
    <name evidence="2" type="ORF">O181_000548</name>
</gene>
<dbReference type="EMBL" id="AVOT02000065">
    <property type="protein sequence ID" value="MBW0460833.1"/>
    <property type="molecule type" value="Genomic_DNA"/>
</dbReference>
<dbReference type="Pfam" id="PF21547">
    <property type="entry name" value="TTI1"/>
    <property type="match status" value="1"/>
</dbReference>
<sequence length="1289" mass="146324">MLASSSSSKDLNSSSLDQKSMSSEQESAILFQRLKALTVPILGLIPTNSSSKSHQLNSLLKSLKILIIQHYHTQLLSPPMIHYIYFPLEQLYYPNNLLLISESNLNLLLEISTLLVQASKSYPSNPLWSSKEINLLNSILPILLINHSLHNPSNQISSPSPSTSNQTQRYSHQTITLAISLMISILLPNLILHQYQHFNWDHLSQISSVFPSLSPCLLRFLFEHLIDILDHLNHLFINRKRQLPSVNRVIKTIELIQLAFLRLSSSSIPEGTGLQILSTFLPRAISKLTQLACLLAPKTRFSNPLKSIIQAIQWILLECLDEKLSDLQEILLLSQPLSLNTQLDHSIDILTQASEIASNFKLNINSINQVDKPQPISSSSIIPQSNLNPSQSSSSLLVTRNHDWLLMTSSKLAIVLQLLSTSLSTHSDPIAKHAWFDLCSQFIKHSLTILTMASFPQTHLNPSCPPKNGLRIILEALIIMRTDRDSFTNLQDFNIIFLTALTSAPFQTAQSLIDLIRLDFHSLAMILIKQQFGKDQQIFNLSIKLISYFDCFINLLPYQNSHPSFFKACFDLIDWNKIEPLLIPVLCRIQLVIPKVFEYQSLHNPLSGAFSLTDSSRDQSAFKHFNFNLEFLPCSFPKIALKTILDHKSVNAIQSLIYQTTQFILAFTNFISHSSALPSELSYFNRFMELTTSVHPSDLPSRSLNLNALWLLAESLRASKSAFYQANRIQFNKIQTFSLQALRKLLDQVETLRINGPPNSQQPNSLEIVAVSETLENIQIVDYIKGLEPLKELEKLKPTSSLVRNSFIEKEEFQALRTCLILRLISNLGYVLEEAFQPSLNWVLYFVLAQFGSENAYVREHAKATVGELAFHCGYGSISNMLQDNTDYLTHAISRQLLPNHYDIQAPFVLEHLIRLVGLRSIFPLIEDVLLHDCFELLDDYHGYDLVCLSIIRVFHCVMSLMKEELILEQTQTQETIIEKVKEQQPVASSCQDEIDEIFELEYQLESARRGMSAAYPSSVNVDLDHFKTYHATRVKLINLKSNPAENVKTKAENPRKPFGSVKELTATLPSSTQPDEGDSKPIQPPMTLYQKIASQLINKSANFLTHSSAKIRAHVSQLISDAIPILGSTSLNPQESSILPLIHRFWSIILTRLEDYETRLETLKLLKGLCQHLSKFMGKRLVNEVWPRLNKLIAEDKRHKVHELVFEILEELIKLTNEINLKESKVWEILVTIMNYDKGKKAKEMILNRLIENGFEDSVRVAIYPASSGMVVILEGGNKSHDYWKNEG</sequence>
<proteinExistence type="predicted"/>
<dbReference type="OrthoDB" id="49511at2759"/>
<evidence type="ECO:0000313" key="2">
    <source>
        <dbReference type="EMBL" id="MBW0460833.1"/>
    </source>
</evidence>
<dbReference type="SUPFAM" id="SSF48371">
    <property type="entry name" value="ARM repeat"/>
    <property type="match status" value="1"/>
</dbReference>
<dbReference type="InterPro" id="IPR057567">
    <property type="entry name" value="TPR_TTI1_C"/>
</dbReference>
<feature type="domain" description="TTI1 C-terminal TPR" evidence="1">
    <location>
        <begin position="1067"/>
        <end position="1237"/>
    </location>
</feature>
<evidence type="ECO:0000259" key="1">
    <source>
        <dbReference type="Pfam" id="PF24181"/>
    </source>
</evidence>
<dbReference type="GO" id="GO:0005737">
    <property type="term" value="C:cytoplasm"/>
    <property type="evidence" value="ECO:0007669"/>
    <property type="project" value="TreeGrafter"/>
</dbReference>
<protein>
    <recommendedName>
        <fullName evidence="1">TTI1 C-terminal TPR domain-containing protein</fullName>
    </recommendedName>
</protein>
<keyword evidence="3" id="KW-1185">Reference proteome</keyword>